<dbReference type="InterPro" id="IPR050639">
    <property type="entry name" value="SSR_resolvase"/>
</dbReference>
<evidence type="ECO:0000256" key="2">
    <source>
        <dbReference type="SAM" id="MobiDB-lite"/>
    </source>
</evidence>
<dbReference type="Pfam" id="PF07508">
    <property type="entry name" value="Recombinase"/>
    <property type="match status" value="1"/>
</dbReference>
<evidence type="ECO:0000313" key="4">
    <source>
        <dbReference type="EMBL" id="MDI5971071.1"/>
    </source>
</evidence>
<dbReference type="InterPro" id="IPR006119">
    <property type="entry name" value="Resolv_N"/>
</dbReference>
<feature type="coiled-coil region" evidence="1">
    <location>
        <begin position="502"/>
        <end position="529"/>
    </location>
</feature>
<proteinExistence type="predicted"/>
<dbReference type="AlphaFoldDB" id="A0AA90H4F4"/>
<dbReference type="Gene3D" id="3.40.50.1390">
    <property type="entry name" value="Resolvase, N-terminal catalytic domain"/>
    <property type="match status" value="1"/>
</dbReference>
<dbReference type="GO" id="GO:0003677">
    <property type="term" value="F:DNA binding"/>
    <property type="evidence" value="ECO:0007669"/>
    <property type="project" value="InterPro"/>
</dbReference>
<dbReference type="EMBL" id="JABXJJ020000020">
    <property type="protein sequence ID" value="MDI5971071.1"/>
    <property type="molecule type" value="Genomic_DNA"/>
</dbReference>
<name>A0AA90H4F4_9ACTN</name>
<gene>
    <name evidence="4" type="ORF">POF50_017255</name>
</gene>
<organism evidence="4">
    <name type="scientific">Streptantibioticus silvisoli</name>
    <dbReference type="NCBI Taxonomy" id="2705255"/>
    <lineage>
        <taxon>Bacteria</taxon>
        <taxon>Bacillati</taxon>
        <taxon>Actinomycetota</taxon>
        <taxon>Actinomycetes</taxon>
        <taxon>Kitasatosporales</taxon>
        <taxon>Streptomycetaceae</taxon>
        <taxon>Streptantibioticus</taxon>
    </lineage>
</organism>
<dbReference type="PANTHER" id="PTHR30461:SF23">
    <property type="entry name" value="DNA RECOMBINASE-RELATED"/>
    <property type="match status" value="1"/>
</dbReference>
<protein>
    <submittedName>
        <fullName evidence="4">Recombinase family protein</fullName>
    </submittedName>
</protein>
<dbReference type="PANTHER" id="PTHR30461">
    <property type="entry name" value="DNA-INVERTASE FROM LAMBDOID PROPHAGE"/>
    <property type="match status" value="1"/>
</dbReference>
<dbReference type="InterPro" id="IPR036162">
    <property type="entry name" value="Resolvase-like_N_sf"/>
</dbReference>
<dbReference type="CDD" id="cd00338">
    <property type="entry name" value="Ser_Recombinase"/>
    <property type="match status" value="1"/>
</dbReference>
<dbReference type="GO" id="GO:0000150">
    <property type="term" value="F:DNA strand exchange activity"/>
    <property type="evidence" value="ECO:0007669"/>
    <property type="project" value="InterPro"/>
</dbReference>
<reference evidence="4" key="1">
    <citation type="submission" date="2023-05" db="EMBL/GenBank/DDBJ databases">
        <title>Streptantibioticus silvisoli sp. nov., acidotolerant actinomycetes 1 from pine litter.</title>
        <authorList>
            <person name="Swiecimska M."/>
            <person name="Golinska P."/>
            <person name="Sangal V."/>
            <person name="Wachnowicz B."/>
            <person name="Goodfellow M."/>
        </authorList>
    </citation>
    <scope>NUCLEOTIDE SEQUENCE</scope>
    <source>
        <strain evidence="4">SL13</strain>
    </source>
</reference>
<comment type="caution">
    <text evidence="4">The sequence shown here is derived from an EMBL/GenBank/DDBJ whole genome shotgun (WGS) entry which is preliminary data.</text>
</comment>
<dbReference type="SMART" id="SM00857">
    <property type="entry name" value="Resolvase"/>
    <property type="match status" value="1"/>
</dbReference>
<evidence type="ECO:0000256" key="1">
    <source>
        <dbReference type="SAM" id="Coils"/>
    </source>
</evidence>
<dbReference type="RefSeq" id="WP_282698786.1">
    <property type="nucleotide sequence ID" value="NZ_JABXJJ020000020.1"/>
</dbReference>
<keyword evidence="1" id="KW-0175">Coiled coil</keyword>
<feature type="region of interest" description="Disordered" evidence="2">
    <location>
        <begin position="640"/>
        <end position="659"/>
    </location>
</feature>
<evidence type="ECO:0000259" key="3">
    <source>
        <dbReference type="PROSITE" id="PS51737"/>
    </source>
</evidence>
<feature type="domain" description="Recombinase" evidence="3">
    <location>
        <begin position="217"/>
        <end position="366"/>
    </location>
</feature>
<dbReference type="PROSITE" id="PS51737">
    <property type="entry name" value="RECOMBINASE_DNA_BIND"/>
    <property type="match status" value="1"/>
</dbReference>
<dbReference type="Gene3D" id="3.90.1750.20">
    <property type="entry name" value="Putative Large Serine Recombinase, Chain B, Domain 2"/>
    <property type="match status" value="1"/>
</dbReference>
<dbReference type="InterPro" id="IPR011109">
    <property type="entry name" value="DNA_bind_recombinase_dom"/>
</dbReference>
<dbReference type="InterPro" id="IPR038109">
    <property type="entry name" value="DNA_bind_recomb_sf"/>
</dbReference>
<dbReference type="SUPFAM" id="SSF53041">
    <property type="entry name" value="Resolvase-like"/>
    <property type="match status" value="1"/>
</dbReference>
<accession>A0AA90H4F4</accession>
<sequence length="659" mass="74348">MGSPEAIKTWAERCRVGGSRQLGGPAGPAADPSTQLIRVAFAGRTSTDDQQDPTLSLPRQLRSSQRALPDHAVIVAHFYDIESGRMDLADRGRGHAHEKFQIPIPRDGGIQDLLDEATRPGRRFDVVICESIERISRRAYFSTEIEHRLERAGVLLLASDEPINLDGGRRRARTATQVLTRRVKQGVAEWYVTEMLEKSWAGFEVHTEHGYNIGKACYGYRAKPVPHPVPAKRAKGIKKTLLEAHPVECHVVRRIFEWRIVERLSYQAIADRLNLDLITNPPPQPVRAETAIGHWTYSNVRDIVTNPKYTGHMVWNRRARKGGGRNRPNPVEEWIWSPEPVHETLVDLETFVQAQQVAELRERSRGASGANKHPQTKRTYRLRSFMFCSLCHRRFYGKTSKKVGYYVCAPKPDYRPDGHPASVWVPEAALVDGLSDFLATRVFGEYRHELLDAGRLTLEADQQRERAKRIDALRRAIAEDETKGKRLLRGLELVDEPDKDFIRDINQRRAELREHRTGLERQLAELENEAQDAPNPDLLSCLPVGAIDLADLPDAISRRLFDALRLEIHYDRATNLATCRVTLAGETVEALARTAREAVLRGTDGVAERYATWASFCMVPPAGAGNAGWWRDESSAPRGLTSYRADPAPAEDTRHVRSC</sequence>